<protein>
    <submittedName>
        <fullName evidence="3">Uncharacterized protein</fullName>
    </submittedName>
</protein>
<evidence type="ECO:0000313" key="3">
    <source>
        <dbReference type="EMBL" id="WVY96519.1"/>
    </source>
</evidence>
<name>A0AAQ3MRV9_VIGMU</name>
<gene>
    <name evidence="3" type="ORF">V8G54_028670</name>
</gene>
<sequence>MKCMGKTWGCRSMFLGPAIGLGIQGGFGGVGEVAVEAERRVGGKDGVVVEHCADEGGFHGVQEVKVLLVRPNRRRLGVRGFHRVAWERRDKREERREQRAEKEVKRKRGMEWGMNEY</sequence>
<dbReference type="EMBL" id="CP144692">
    <property type="protein sequence ID" value="WVY96519.1"/>
    <property type="molecule type" value="Genomic_DNA"/>
</dbReference>
<feature type="compositionally biased region" description="Basic and acidic residues" evidence="1">
    <location>
        <begin position="89"/>
        <end position="104"/>
    </location>
</feature>
<feature type="chain" id="PRO_5042849921" evidence="2">
    <location>
        <begin position="21"/>
        <end position="117"/>
    </location>
</feature>
<reference evidence="3 4" key="1">
    <citation type="journal article" date="2023" name="Life. Sci Alliance">
        <title>Evolutionary insights into 3D genome organization and epigenetic landscape of Vigna mungo.</title>
        <authorList>
            <person name="Junaid A."/>
            <person name="Singh B."/>
            <person name="Bhatia S."/>
        </authorList>
    </citation>
    <scope>NUCLEOTIDE SEQUENCE [LARGE SCALE GENOMIC DNA]</scope>
    <source>
        <strain evidence="3">Urdbean</strain>
    </source>
</reference>
<feature type="signal peptide" evidence="2">
    <location>
        <begin position="1"/>
        <end position="20"/>
    </location>
</feature>
<accession>A0AAQ3MRV9</accession>
<dbReference type="Proteomes" id="UP001374535">
    <property type="component" value="Chromosome 9"/>
</dbReference>
<evidence type="ECO:0000256" key="2">
    <source>
        <dbReference type="SAM" id="SignalP"/>
    </source>
</evidence>
<organism evidence="3 4">
    <name type="scientific">Vigna mungo</name>
    <name type="common">Black gram</name>
    <name type="synonym">Phaseolus mungo</name>
    <dbReference type="NCBI Taxonomy" id="3915"/>
    <lineage>
        <taxon>Eukaryota</taxon>
        <taxon>Viridiplantae</taxon>
        <taxon>Streptophyta</taxon>
        <taxon>Embryophyta</taxon>
        <taxon>Tracheophyta</taxon>
        <taxon>Spermatophyta</taxon>
        <taxon>Magnoliopsida</taxon>
        <taxon>eudicotyledons</taxon>
        <taxon>Gunneridae</taxon>
        <taxon>Pentapetalae</taxon>
        <taxon>rosids</taxon>
        <taxon>fabids</taxon>
        <taxon>Fabales</taxon>
        <taxon>Fabaceae</taxon>
        <taxon>Papilionoideae</taxon>
        <taxon>50 kb inversion clade</taxon>
        <taxon>NPAAA clade</taxon>
        <taxon>indigoferoid/millettioid clade</taxon>
        <taxon>Phaseoleae</taxon>
        <taxon>Vigna</taxon>
    </lineage>
</organism>
<evidence type="ECO:0000313" key="4">
    <source>
        <dbReference type="Proteomes" id="UP001374535"/>
    </source>
</evidence>
<proteinExistence type="predicted"/>
<dbReference type="AlphaFoldDB" id="A0AAQ3MRV9"/>
<evidence type="ECO:0000256" key="1">
    <source>
        <dbReference type="SAM" id="MobiDB-lite"/>
    </source>
</evidence>
<keyword evidence="2" id="KW-0732">Signal</keyword>
<feature type="region of interest" description="Disordered" evidence="1">
    <location>
        <begin position="89"/>
        <end position="117"/>
    </location>
</feature>
<keyword evidence="4" id="KW-1185">Reference proteome</keyword>